<dbReference type="AlphaFoldDB" id="A0A0B7A034"/>
<accession>A0A0B7A034</accession>
<gene>
    <name evidence="1" type="primary">ORF90394</name>
</gene>
<proteinExistence type="predicted"/>
<evidence type="ECO:0000313" key="1">
    <source>
        <dbReference type="EMBL" id="CEK74274.1"/>
    </source>
</evidence>
<protein>
    <submittedName>
        <fullName evidence="1">Uncharacterized protein</fullName>
    </submittedName>
</protein>
<reference evidence="1" key="1">
    <citation type="submission" date="2014-12" db="EMBL/GenBank/DDBJ databases">
        <title>Insight into the proteome of Arion vulgaris.</title>
        <authorList>
            <person name="Aradska J."/>
            <person name="Bulat T."/>
            <person name="Smidak R."/>
            <person name="Sarate P."/>
            <person name="Gangsoo J."/>
            <person name="Sialana F."/>
            <person name="Bilban M."/>
            <person name="Lubec G."/>
        </authorList>
    </citation>
    <scope>NUCLEOTIDE SEQUENCE</scope>
    <source>
        <tissue evidence="1">Skin</tissue>
    </source>
</reference>
<name>A0A0B7A034_9EUPU</name>
<organism evidence="1">
    <name type="scientific">Arion vulgaris</name>
    <dbReference type="NCBI Taxonomy" id="1028688"/>
    <lineage>
        <taxon>Eukaryota</taxon>
        <taxon>Metazoa</taxon>
        <taxon>Spiralia</taxon>
        <taxon>Lophotrochozoa</taxon>
        <taxon>Mollusca</taxon>
        <taxon>Gastropoda</taxon>
        <taxon>Heterobranchia</taxon>
        <taxon>Euthyneura</taxon>
        <taxon>Panpulmonata</taxon>
        <taxon>Eupulmonata</taxon>
        <taxon>Stylommatophora</taxon>
        <taxon>Helicina</taxon>
        <taxon>Arionoidea</taxon>
        <taxon>Arionidae</taxon>
        <taxon>Arion</taxon>
    </lineage>
</organism>
<dbReference type="EMBL" id="HACG01027409">
    <property type="protein sequence ID" value="CEK74274.1"/>
    <property type="molecule type" value="Transcribed_RNA"/>
</dbReference>
<sequence length="78" mass="9243">MNHILNISSPWFSSSLLCCMPPSRIVFFNGYSLKYNTHTQHRKKENYKDENVQYADALLKKSSVFKAIVLQFLHIFFR</sequence>